<evidence type="ECO:0000256" key="2">
    <source>
        <dbReference type="ARBA" id="ARBA00023163"/>
    </source>
</evidence>
<gene>
    <name evidence="7" type="ORF">NAEGRDRAFT_77965</name>
</gene>
<dbReference type="GO" id="GO:0005634">
    <property type="term" value="C:nucleus"/>
    <property type="evidence" value="ECO:0007669"/>
    <property type="project" value="UniProtKB-SubCell"/>
</dbReference>
<dbReference type="OrthoDB" id="16041at2759"/>
<dbReference type="InterPro" id="IPR005033">
    <property type="entry name" value="YEATS"/>
</dbReference>
<evidence type="ECO:0000256" key="3">
    <source>
        <dbReference type="ARBA" id="ARBA00023242"/>
    </source>
</evidence>
<dbReference type="CDD" id="cd16887">
    <property type="entry name" value="YEATS"/>
    <property type="match status" value="1"/>
</dbReference>
<feature type="compositionally biased region" description="Basic residues" evidence="5">
    <location>
        <begin position="1"/>
        <end position="11"/>
    </location>
</feature>
<evidence type="ECO:0000313" key="7">
    <source>
        <dbReference type="EMBL" id="EFC49989.1"/>
    </source>
</evidence>
<reference evidence="7 8" key="1">
    <citation type="journal article" date="2010" name="Cell">
        <title>The genome of Naegleria gruberi illuminates early eukaryotic versatility.</title>
        <authorList>
            <person name="Fritz-Laylin L.K."/>
            <person name="Prochnik S.E."/>
            <person name="Ginger M.L."/>
            <person name="Dacks J.B."/>
            <person name="Carpenter M.L."/>
            <person name="Field M.C."/>
            <person name="Kuo A."/>
            <person name="Paredez A."/>
            <person name="Chapman J."/>
            <person name="Pham J."/>
            <person name="Shu S."/>
            <person name="Neupane R."/>
            <person name="Cipriano M."/>
            <person name="Mancuso J."/>
            <person name="Tu H."/>
            <person name="Salamov A."/>
            <person name="Lindquist E."/>
            <person name="Shapiro H."/>
            <person name="Lucas S."/>
            <person name="Grigoriev I.V."/>
            <person name="Cande W.Z."/>
            <person name="Fulton C."/>
            <person name="Rokhsar D.S."/>
            <person name="Dawson S.C."/>
        </authorList>
    </citation>
    <scope>NUCLEOTIDE SEQUENCE [LARGE SCALE GENOMIC DNA]</scope>
    <source>
        <strain evidence="7 8">NEG-M</strain>
    </source>
</reference>
<evidence type="ECO:0000259" key="6">
    <source>
        <dbReference type="PROSITE" id="PS51037"/>
    </source>
</evidence>
<sequence>MAGKSKRKTPSKKTPVETLSQQNKKEGEQLKRKNPILITKPIVLGNFAVGIKKKDGDQTWCKWVCYVRGLTLDDDLSYISQITFHLHESFSPPQETITKAPFEVEKEGWGQFPLRIEIHFHESSGLQPLSLDYDLQLPAESQKKKKKPCVYEKYEELLFYDPTEKFEQLLRENTEQVQNSVKKIKLSTEMELKNADLSESEQEVSPLTSKKPSEDISSAPSNSTTTNRLSIASMIEQYATIIKEENSLKALNELSEKLKEKIKEKEDPSFIKTESSRTKTKKSKKQTKKESSDEDDSDYVD</sequence>
<protein>
    <submittedName>
        <fullName evidence="7">YEATS domain-containing protein</fullName>
    </submittedName>
</protein>
<dbReference type="PANTHER" id="PTHR47573">
    <property type="entry name" value="PROTEIN AF-9 HOMOLOG"/>
    <property type="match status" value="1"/>
</dbReference>
<dbReference type="Pfam" id="PF03366">
    <property type="entry name" value="YEATS"/>
    <property type="match status" value="1"/>
</dbReference>
<dbReference type="eggNOG" id="KOG3149">
    <property type="taxonomic scope" value="Eukaryota"/>
</dbReference>
<dbReference type="PROSITE" id="PS51037">
    <property type="entry name" value="YEATS"/>
    <property type="match status" value="1"/>
</dbReference>
<dbReference type="InParanoid" id="D2UZT3"/>
<evidence type="ECO:0000256" key="4">
    <source>
        <dbReference type="PROSITE-ProRule" id="PRU00376"/>
    </source>
</evidence>
<evidence type="ECO:0000256" key="1">
    <source>
        <dbReference type="ARBA" id="ARBA00023015"/>
    </source>
</evidence>
<keyword evidence="3 4" id="KW-0539">Nucleus</keyword>
<organism evidence="8">
    <name type="scientific">Naegleria gruberi</name>
    <name type="common">Amoeba</name>
    <dbReference type="NCBI Taxonomy" id="5762"/>
    <lineage>
        <taxon>Eukaryota</taxon>
        <taxon>Discoba</taxon>
        <taxon>Heterolobosea</taxon>
        <taxon>Tetramitia</taxon>
        <taxon>Eutetramitia</taxon>
        <taxon>Vahlkampfiidae</taxon>
        <taxon>Naegleria</taxon>
    </lineage>
</organism>
<dbReference type="VEuPathDB" id="AmoebaDB:NAEGRDRAFT_77965"/>
<dbReference type="InterPro" id="IPR038704">
    <property type="entry name" value="YEAST_sf"/>
</dbReference>
<dbReference type="AlphaFoldDB" id="D2UZT3"/>
<feature type="region of interest" description="Disordered" evidence="5">
    <location>
        <begin position="194"/>
        <end position="225"/>
    </location>
</feature>
<feature type="region of interest" description="Disordered" evidence="5">
    <location>
        <begin position="260"/>
        <end position="301"/>
    </location>
</feature>
<keyword evidence="8" id="KW-1185">Reference proteome</keyword>
<feature type="region of interest" description="Disordered" evidence="5">
    <location>
        <begin position="1"/>
        <end position="31"/>
    </location>
</feature>
<dbReference type="Gene3D" id="2.60.40.1970">
    <property type="entry name" value="YEATS domain"/>
    <property type="match status" value="1"/>
</dbReference>
<proteinExistence type="predicted"/>
<feature type="compositionally biased region" description="Basic residues" evidence="5">
    <location>
        <begin position="278"/>
        <end position="287"/>
    </location>
</feature>
<keyword evidence="2" id="KW-0804">Transcription</keyword>
<dbReference type="GeneID" id="8859566"/>
<evidence type="ECO:0000256" key="5">
    <source>
        <dbReference type="SAM" id="MobiDB-lite"/>
    </source>
</evidence>
<dbReference type="STRING" id="5762.D2UZT3"/>
<dbReference type="PANTHER" id="PTHR47573:SF1">
    <property type="entry name" value="PROTEIN AF-9 HOMOLOG"/>
    <property type="match status" value="1"/>
</dbReference>
<feature type="compositionally biased region" description="Basic and acidic residues" evidence="5">
    <location>
        <begin position="260"/>
        <end position="277"/>
    </location>
</feature>
<feature type="compositionally biased region" description="Acidic residues" evidence="5">
    <location>
        <begin position="292"/>
        <end position="301"/>
    </location>
</feature>
<comment type="subcellular location">
    <subcellularLocation>
        <location evidence="4">Nucleus</location>
    </subcellularLocation>
</comment>
<dbReference type="Proteomes" id="UP000006671">
    <property type="component" value="Unassembled WGS sequence"/>
</dbReference>
<keyword evidence="1" id="KW-0805">Transcription regulation</keyword>
<feature type="domain" description="YEATS" evidence="6">
    <location>
        <begin position="32"/>
        <end position="173"/>
    </location>
</feature>
<accession>D2UZT3</accession>
<dbReference type="EMBL" id="GG738846">
    <property type="protein sequence ID" value="EFC49989.1"/>
    <property type="molecule type" value="Genomic_DNA"/>
</dbReference>
<feature type="compositionally biased region" description="Polar residues" evidence="5">
    <location>
        <begin position="203"/>
        <end position="225"/>
    </location>
</feature>
<evidence type="ECO:0000313" key="8">
    <source>
        <dbReference type="Proteomes" id="UP000006671"/>
    </source>
</evidence>
<dbReference type="GO" id="GO:0006355">
    <property type="term" value="P:regulation of DNA-templated transcription"/>
    <property type="evidence" value="ECO:0007669"/>
    <property type="project" value="InterPro"/>
</dbReference>
<dbReference type="InterPro" id="IPR055129">
    <property type="entry name" value="YEATS_dom"/>
</dbReference>
<dbReference type="RefSeq" id="XP_002682733.1">
    <property type="nucleotide sequence ID" value="XM_002682687.1"/>
</dbReference>
<name>D2UZT3_NAEGR</name>
<dbReference type="KEGG" id="ngr:NAEGRDRAFT_77965"/>